<dbReference type="PANTHER" id="PTHR30008:SF0">
    <property type="entry name" value="EXODEOXYRIBONUCLEASE 7 LARGE SUBUNIT"/>
    <property type="match status" value="1"/>
</dbReference>
<organism evidence="4 5">
    <name type="scientific">Sediminibacterium roseum</name>
    <dbReference type="NCBI Taxonomy" id="1978412"/>
    <lineage>
        <taxon>Bacteria</taxon>
        <taxon>Pseudomonadati</taxon>
        <taxon>Bacteroidota</taxon>
        <taxon>Chitinophagia</taxon>
        <taxon>Chitinophagales</taxon>
        <taxon>Chitinophagaceae</taxon>
        <taxon>Sediminibacterium</taxon>
    </lineage>
</organism>
<dbReference type="PANTHER" id="PTHR30008">
    <property type="entry name" value="EXODEOXYRIBONUCLEASE 7 LARGE SUBUNIT"/>
    <property type="match status" value="1"/>
</dbReference>
<reference evidence="4 5" key="1">
    <citation type="submission" date="2020-01" db="EMBL/GenBank/DDBJ databases">
        <title>Genome analysis.</title>
        <authorList>
            <person name="Wu S."/>
            <person name="Wang G."/>
        </authorList>
    </citation>
    <scope>NUCLEOTIDE SEQUENCE [LARGE SCALE GENOMIC DNA]</scope>
    <source>
        <strain evidence="4 5">SYL130</strain>
    </source>
</reference>
<name>A0ABW9ZTY5_9BACT</name>
<dbReference type="Pfam" id="PF02601">
    <property type="entry name" value="Exonuc_VII_L"/>
    <property type="match status" value="1"/>
</dbReference>
<evidence type="ECO:0000256" key="2">
    <source>
        <dbReference type="SAM" id="Phobius"/>
    </source>
</evidence>
<feature type="transmembrane region" description="Helical" evidence="2">
    <location>
        <begin position="420"/>
        <end position="439"/>
    </location>
</feature>
<sequence length="441" mass="49645">MLSVILGPEKRGTMAYTNTVTQEERTPSDESGVFFSPSSIVAIFNAATVTKEEKKIIQVRGVFRKVGTANYGGYYYDKLKDEASDNSITLLTSALMHNQLEDNKTIEFNGFISRKVEKDGKISIYINLIELLAQRVNKFSEEETKKIELLNKKVERGFKDLDAHIKNAIFHNKRISVKVIMGRSGIIDADIKRAMEEAVTLYDIEFYRISLASPTEITRTIQALDTQGADLLCIARGGGENLEIFENLAICEAIIETQTIIASAIGHAQDVSLFEKLADKKFITPTQFGNYLKEIYNNTLEEFEQSKAKLVHDISTQLTANYGKQVQNLTDQLKSNSELYEKTLAETRRSFEAQQQLLQNKLKGFEELSARTSLEKNNLHAMEIGTLKQQLQSLQEQQLQKDRLIQQAQRIAAEKQKGISIGWLVVAVIVGLAIGLMLAHR</sequence>
<evidence type="ECO:0000259" key="3">
    <source>
        <dbReference type="Pfam" id="PF02601"/>
    </source>
</evidence>
<dbReference type="RefSeq" id="WP_161816657.1">
    <property type="nucleotide sequence ID" value="NZ_JAACJS010000002.1"/>
</dbReference>
<keyword evidence="5" id="KW-1185">Reference proteome</keyword>
<evidence type="ECO:0000256" key="1">
    <source>
        <dbReference type="SAM" id="Coils"/>
    </source>
</evidence>
<proteinExistence type="predicted"/>
<feature type="coiled-coil region" evidence="1">
    <location>
        <begin position="377"/>
        <end position="414"/>
    </location>
</feature>
<keyword evidence="2" id="KW-0812">Transmembrane</keyword>
<keyword evidence="2" id="KW-0472">Membrane</keyword>
<keyword evidence="2" id="KW-1133">Transmembrane helix</keyword>
<gene>
    <name evidence="4" type="ORF">GWC95_00205</name>
</gene>
<dbReference type="InterPro" id="IPR003753">
    <property type="entry name" value="Exonuc_VII_L"/>
</dbReference>
<dbReference type="EMBL" id="JAACJS010000002">
    <property type="protein sequence ID" value="NCI48321.1"/>
    <property type="molecule type" value="Genomic_DNA"/>
</dbReference>
<comment type="caution">
    <text evidence="4">The sequence shown here is derived from an EMBL/GenBank/DDBJ whole genome shotgun (WGS) entry which is preliminary data.</text>
</comment>
<evidence type="ECO:0000313" key="5">
    <source>
        <dbReference type="Proteomes" id="UP000753802"/>
    </source>
</evidence>
<dbReference type="Proteomes" id="UP000753802">
    <property type="component" value="Unassembled WGS sequence"/>
</dbReference>
<evidence type="ECO:0000313" key="4">
    <source>
        <dbReference type="EMBL" id="NCI48321.1"/>
    </source>
</evidence>
<feature type="domain" description="Exonuclease VII large subunit C-terminal" evidence="3">
    <location>
        <begin position="179"/>
        <end position="413"/>
    </location>
</feature>
<protein>
    <recommendedName>
        <fullName evidence="3">Exonuclease VII large subunit C-terminal domain-containing protein</fullName>
    </recommendedName>
</protein>
<dbReference type="InterPro" id="IPR020579">
    <property type="entry name" value="Exonuc_VII_lsu_C"/>
</dbReference>
<accession>A0ABW9ZTY5</accession>
<keyword evidence="1" id="KW-0175">Coiled coil</keyword>